<sequence>MDTTDPLATLVHAAREGEQVAWDAIVDRFLPLVGAIIRRHRLSDADGDDVSQTVWLRLVEHLGALREPDALPGWIRTTARNECLRVLAARGRVQVVDPQEGGSFPDADSAGAVDDEMLAAERRQALREALAELPAGRRDLLLLLLTDPPLGYEEISARLGIPIGSIGPTRARALEQLRRTRALRGLGPDPVGGVV</sequence>
<dbReference type="InterPro" id="IPR039425">
    <property type="entry name" value="RNA_pol_sigma-70-like"/>
</dbReference>
<dbReference type="InterPro" id="IPR013324">
    <property type="entry name" value="RNA_pol_sigma_r3/r4-like"/>
</dbReference>
<name>A0ABZ0ZR31_9ACTN</name>
<evidence type="ECO:0000256" key="1">
    <source>
        <dbReference type="ARBA" id="ARBA00010641"/>
    </source>
</evidence>
<keyword evidence="8" id="KW-1185">Reference proteome</keyword>
<keyword evidence="3" id="KW-0731">Sigma factor</keyword>
<evidence type="ECO:0000256" key="5">
    <source>
        <dbReference type="ARBA" id="ARBA00023163"/>
    </source>
</evidence>
<dbReference type="InterPro" id="IPR014284">
    <property type="entry name" value="RNA_pol_sigma-70_dom"/>
</dbReference>
<keyword evidence="5" id="KW-0804">Transcription</keyword>
<accession>A0ABZ0ZR31</accession>
<dbReference type="NCBIfam" id="TIGR02937">
    <property type="entry name" value="sigma70-ECF"/>
    <property type="match status" value="1"/>
</dbReference>
<evidence type="ECO:0000259" key="6">
    <source>
        <dbReference type="Pfam" id="PF04542"/>
    </source>
</evidence>
<dbReference type="SUPFAM" id="SSF88659">
    <property type="entry name" value="Sigma3 and sigma4 domains of RNA polymerase sigma factors"/>
    <property type="match status" value="1"/>
</dbReference>
<evidence type="ECO:0000256" key="3">
    <source>
        <dbReference type="ARBA" id="ARBA00023082"/>
    </source>
</evidence>
<dbReference type="Pfam" id="PF04542">
    <property type="entry name" value="Sigma70_r2"/>
    <property type="match status" value="1"/>
</dbReference>
<proteinExistence type="inferred from homology"/>
<dbReference type="Proteomes" id="UP001327225">
    <property type="component" value="Chromosome"/>
</dbReference>
<evidence type="ECO:0000313" key="7">
    <source>
        <dbReference type="EMBL" id="WQQ26756.1"/>
    </source>
</evidence>
<reference evidence="8" key="1">
    <citation type="submission" date="2023-12" db="EMBL/GenBank/DDBJ databases">
        <title>Novel species in genus Nocardioides.</title>
        <authorList>
            <person name="Zhou H."/>
        </authorList>
    </citation>
    <scope>NUCLEOTIDE SEQUENCE [LARGE SCALE GENOMIC DNA]</scope>
    <source>
        <strain evidence="8">HM61</strain>
    </source>
</reference>
<dbReference type="Gene3D" id="1.10.1740.10">
    <property type="match status" value="1"/>
</dbReference>
<dbReference type="PANTHER" id="PTHR43133">
    <property type="entry name" value="RNA POLYMERASE ECF-TYPE SIGMA FACTO"/>
    <property type="match status" value="1"/>
</dbReference>
<evidence type="ECO:0000256" key="4">
    <source>
        <dbReference type="ARBA" id="ARBA00023125"/>
    </source>
</evidence>
<keyword evidence="4" id="KW-0238">DNA-binding</keyword>
<dbReference type="InterPro" id="IPR036388">
    <property type="entry name" value="WH-like_DNA-bd_sf"/>
</dbReference>
<dbReference type="InterPro" id="IPR013325">
    <property type="entry name" value="RNA_pol_sigma_r2"/>
</dbReference>
<feature type="domain" description="RNA polymerase sigma-70 region 2" evidence="6">
    <location>
        <begin position="26"/>
        <end position="92"/>
    </location>
</feature>
<dbReference type="EMBL" id="CP141059">
    <property type="protein sequence ID" value="WQQ26756.1"/>
    <property type="molecule type" value="Genomic_DNA"/>
</dbReference>
<comment type="similarity">
    <text evidence="1">Belongs to the sigma-70 factor family. ECF subfamily.</text>
</comment>
<dbReference type="InterPro" id="IPR007627">
    <property type="entry name" value="RNA_pol_sigma70_r2"/>
</dbReference>
<evidence type="ECO:0000313" key="8">
    <source>
        <dbReference type="Proteomes" id="UP001327225"/>
    </source>
</evidence>
<gene>
    <name evidence="7" type="ORF">SHK19_00650</name>
</gene>
<organism evidence="7 8">
    <name type="scientific">Nocardioides bizhenqiangii</name>
    <dbReference type="NCBI Taxonomy" id="3095076"/>
    <lineage>
        <taxon>Bacteria</taxon>
        <taxon>Bacillati</taxon>
        <taxon>Actinomycetota</taxon>
        <taxon>Actinomycetes</taxon>
        <taxon>Propionibacteriales</taxon>
        <taxon>Nocardioidaceae</taxon>
        <taxon>Nocardioides</taxon>
    </lineage>
</organism>
<dbReference type="Gene3D" id="1.10.10.10">
    <property type="entry name" value="Winged helix-like DNA-binding domain superfamily/Winged helix DNA-binding domain"/>
    <property type="match status" value="1"/>
</dbReference>
<keyword evidence="2" id="KW-0805">Transcription regulation</keyword>
<dbReference type="PANTHER" id="PTHR43133:SF8">
    <property type="entry name" value="RNA POLYMERASE SIGMA FACTOR HI_1459-RELATED"/>
    <property type="match status" value="1"/>
</dbReference>
<evidence type="ECO:0000256" key="2">
    <source>
        <dbReference type="ARBA" id="ARBA00023015"/>
    </source>
</evidence>
<protein>
    <submittedName>
        <fullName evidence="7">Sigma-70 family RNA polymerase sigma factor</fullName>
    </submittedName>
</protein>
<dbReference type="RefSeq" id="WP_322937561.1">
    <property type="nucleotide sequence ID" value="NZ_CP141059.1"/>
</dbReference>
<dbReference type="SUPFAM" id="SSF88946">
    <property type="entry name" value="Sigma2 domain of RNA polymerase sigma factors"/>
    <property type="match status" value="1"/>
</dbReference>